<organism evidence="4 5">
    <name type="scientific">candidate division CSSED10-310 bacterium</name>
    <dbReference type="NCBI Taxonomy" id="2855610"/>
    <lineage>
        <taxon>Bacteria</taxon>
        <taxon>Bacteria division CSSED10-310</taxon>
    </lineage>
</organism>
<comment type="caution">
    <text evidence="4">The sequence shown here is derived from an EMBL/GenBank/DDBJ whole genome shotgun (WGS) entry which is preliminary data.</text>
</comment>
<name>A0ABV6Z0C1_UNCC1</name>
<dbReference type="PROSITE" id="PS51186">
    <property type="entry name" value="GNAT"/>
    <property type="match status" value="1"/>
</dbReference>
<dbReference type="CDD" id="cd04301">
    <property type="entry name" value="NAT_SF"/>
    <property type="match status" value="1"/>
</dbReference>
<keyword evidence="1 4" id="KW-0808">Transferase</keyword>
<dbReference type="PANTHER" id="PTHR43072">
    <property type="entry name" value="N-ACETYLTRANSFERASE"/>
    <property type="match status" value="1"/>
</dbReference>
<sequence length="152" mass="17564">MNSKDNILAHITIRNFRIDDYDALISLWEEADIPFKPKGRDSHERIAAEIDRGIAIFLVVELDDRIIGAVLGTHDGRKGWINRLVVSPAYRKHGVATLLVQKVEKLLSDQGIGIFACLIENWNTNSHQFFERLGYRSFKEITYYTKRTFEDI</sequence>
<keyword evidence="2 4" id="KW-0012">Acyltransferase</keyword>
<dbReference type="Pfam" id="PF00583">
    <property type="entry name" value="Acetyltransf_1"/>
    <property type="match status" value="1"/>
</dbReference>
<gene>
    <name evidence="4" type="ORF">ACFL27_17035</name>
</gene>
<evidence type="ECO:0000256" key="1">
    <source>
        <dbReference type="ARBA" id="ARBA00022679"/>
    </source>
</evidence>
<dbReference type="SUPFAM" id="SSF55729">
    <property type="entry name" value="Acyl-CoA N-acyltransferases (Nat)"/>
    <property type="match status" value="1"/>
</dbReference>
<dbReference type="EMBL" id="JBHPBY010000239">
    <property type="protein sequence ID" value="MFC1851899.1"/>
    <property type="molecule type" value="Genomic_DNA"/>
</dbReference>
<accession>A0ABV6Z0C1</accession>
<dbReference type="Proteomes" id="UP001594351">
    <property type="component" value="Unassembled WGS sequence"/>
</dbReference>
<dbReference type="PANTHER" id="PTHR43072:SF51">
    <property type="entry name" value="ABC SUPERFAMILY TRANSPORT PROTEIN"/>
    <property type="match status" value="1"/>
</dbReference>
<proteinExistence type="predicted"/>
<dbReference type="Gene3D" id="3.40.630.30">
    <property type="match status" value="1"/>
</dbReference>
<protein>
    <submittedName>
        <fullName evidence="4">GNAT family N-acetyltransferase</fullName>
        <ecNumber evidence="4">2.3.1.-</ecNumber>
    </submittedName>
</protein>
<reference evidence="4 5" key="1">
    <citation type="submission" date="2024-09" db="EMBL/GenBank/DDBJ databases">
        <title>Laminarin stimulates single cell rates of sulfate reduction while oxygen inhibits transcriptomic activity in coastal marine sediment.</title>
        <authorList>
            <person name="Lindsay M."/>
            <person name="Orcutt B."/>
            <person name="Emerson D."/>
            <person name="Stepanauskas R."/>
            <person name="D'Angelo T."/>
        </authorList>
    </citation>
    <scope>NUCLEOTIDE SEQUENCE [LARGE SCALE GENOMIC DNA]</scope>
    <source>
        <strain evidence="4">SAG AM-311-K15</strain>
    </source>
</reference>
<dbReference type="InterPro" id="IPR016181">
    <property type="entry name" value="Acyl_CoA_acyltransferase"/>
</dbReference>
<dbReference type="EC" id="2.3.1.-" evidence="4"/>
<evidence type="ECO:0000313" key="4">
    <source>
        <dbReference type="EMBL" id="MFC1851899.1"/>
    </source>
</evidence>
<keyword evidence="5" id="KW-1185">Reference proteome</keyword>
<evidence type="ECO:0000313" key="5">
    <source>
        <dbReference type="Proteomes" id="UP001594351"/>
    </source>
</evidence>
<dbReference type="GO" id="GO:0016746">
    <property type="term" value="F:acyltransferase activity"/>
    <property type="evidence" value="ECO:0007669"/>
    <property type="project" value="UniProtKB-KW"/>
</dbReference>
<feature type="domain" description="N-acetyltransferase" evidence="3">
    <location>
        <begin position="11"/>
        <end position="150"/>
    </location>
</feature>
<evidence type="ECO:0000256" key="2">
    <source>
        <dbReference type="ARBA" id="ARBA00023315"/>
    </source>
</evidence>
<evidence type="ECO:0000259" key="3">
    <source>
        <dbReference type="PROSITE" id="PS51186"/>
    </source>
</evidence>
<dbReference type="InterPro" id="IPR000182">
    <property type="entry name" value="GNAT_dom"/>
</dbReference>